<dbReference type="AlphaFoldDB" id="A0A0E2H2H9"/>
<dbReference type="GO" id="GO:0003677">
    <property type="term" value="F:DNA binding"/>
    <property type="evidence" value="ECO:0007669"/>
    <property type="project" value="UniProtKB-KW"/>
</dbReference>
<dbReference type="GeneID" id="57964063"/>
<sequence length="331" mass="37996">MSNEVRANYGELSNEQLVIRIKAGEDVSGNMEQLYNQVRRFIHAVAWKYRDSGELEDQEQEGYLALYPAIDGYDPAQGVKFLTYAEYHIRQRMRRCLQMNGSCLRFPVHCLEKVQRYKCLCNAFNREYGREPSDREAAAFMGLTLEQMEDIRESACMARLGSLDSPVKGLDGGEDTTIGDMVASVEDMEGDTVERMQQEQLKAELWDYVDSLPGQQPAVIRMRFQDGMAMEAIGREYGTSGEAVRHIQAKALRELRKPRYSKRLRPFLPDADRIYSMAITGNGVGKFNRTWTSSTERAALNVIDWEERHRMHLELLEKVRKEVAKSQQAEA</sequence>
<dbReference type="EMBL" id="AGYR01000075">
    <property type="protein sequence ID" value="ENZ06622.1"/>
    <property type="molecule type" value="Genomic_DNA"/>
</dbReference>
<dbReference type="InterPro" id="IPR014284">
    <property type="entry name" value="RNA_pol_sigma-70_dom"/>
</dbReference>
<dbReference type="InterPro" id="IPR007630">
    <property type="entry name" value="RNA_pol_sigma70_r4"/>
</dbReference>
<dbReference type="Proteomes" id="UP000013085">
    <property type="component" value="Unassembled WGS sequence"/>
</dbReference>
<dbReference type="InterPro" id="IPR000943">
    <property type="entry name" value="RNA_pol_sigma70"/>
</dbReference>
<dbReference type="Gene3D" id="1.10.10.10">
    <property type="entry name" value="Winged helix-like DNA-binding domain superfamily/Winged helix DNA-binding domain"/>
    <property type="match status" value="2"/>
</dbReference>
<dbReference type="InterPro" id="IPR013325">
    <property type="entry name" value="RNA_pol_sigma_r2"/>
</dbReference>
<protein>
    <submittedName>
        <fullName evidence="7">Sigma-70 family RNA polymerase sigma factor</fullName>
    </submittedName>
</protein>
<dbReference type="Pfam" id="PF04545">
    <property type="entry name" value="Sigma70_r4"/>
    <property type="match status" value="1"/>
</dbReference>
<dbReference type="InterPro" id="IPR013324">
    <property type="entry name" value="RNA_pol_sigma_r3/r4-like"/>
</dbReference>
<dbReference type="PANTHER" id="PTHR30603">
    <property type="entry name" value="RNA POLYMERASE SIGMA FACTOR RPO"/>
    <property type="match status" value="1"/>
</dbReference>
<evidence type="ECO:0000259" key="6">
    <source>
        <dbReference type="Pfam" id="PF04545"/>
    </source>
</evidence>
<dbReference type="HOGENOM" id="CLU_014793_3_5_9"/>
<dbReference type="CDD" id="cd06171">
    <property type="entry name" value="Sigma70_r4"/>
    <property type="match status" value="1"/>
</dbReference>
<dbReference type="InterPro" id="IPR007627">
    <property type="entry name" value="RNA_pol_sigma70_r2"/>
</dbReference>
<dbReference type="Gene3D" id="1.20.120.1810">
    <property type="match status" value="1"/>
</dbReference>
<dbReference type="SUPFAM" id="SSF88946">
    <property type="entry name" value="Sigma2 domain of RNA polymerase sigma factors"/>
    <property type="match status" value="1"/>
</dbReference>
<gene>
    <name evidence="7" type="ORF">HMPREF1090_05425</name>
</gene>
<dbReference type="NCBIfam" id="TIGR02937">
    <property type="entry name" value="sigma70-ECF"/>
    <property type="match status" value="1"/>
</dbReference>
<name>A0A0E2H2H9_9FIRM</name>
<organism evidence="7 8">
    <name type="scientific">[Clostridium] clostridioforme 90A8</name>
    <dbReference type="NCBI Taxonomy" id="999408"/>
    <lineage>
        <taxon>Bacteria</taxon>
        <taxon>Bacillati</taxon>
        <taxon>Bacillota</taxon>
        <taxon>Clostridia</taxon>
        <taxon>Lachnospirales</taxon>
        <taxon>Lachnospiraceae</taxon>
        <taxon>Enterocloster</taxon>
    </lineage>
</organism>
<accession>A0A0E2H2H9</accession>
<dbReference type="GO" id="GO:0006352">
    <property type="term" value="P:DNA-templated transcription initiation"/>
    <property type="evidence" value="ECO:0007669"/>
    <property type="project" value="InterPro"/>
</dbReference>
<dbReference type="RefSeq" id="WP_002594818.1">
    <property type="nucleotide sequence ID" value="NZ_KB850996.1"/>
</dbReference>
<dbReference type="InterPro" id="IPR036388">
    <property type="entry name" value="WH-like_DNA-bd_sf"/>
</dbReference>
<feature type="domain" description="RNA polymerase sigma-70 region 2" evidence="5">
    <location>
        <begin position="34"/>
        <end position="95"/>
    </location>
</feature>
<dbReference type="GO" id="GO:0016987">
    <property type="term" value="F:sigma factor activity"/>
    <property type="evidence" value="ECO:0007669"/>
    <property type="project" value="UniProtKB-KW"/>
</dbReference>
<evidence type="ECO:0000256" key="4">
    <source>
        <dbReference type="ARBA" id="ARBA00023163"/>
    </source>
</evidence>
<keyword evidence="2" id="KW-0731">Sigma factor</keyword>
<evidence type="ECO:0000256" key="3">
    <source>
        <dbReference type="ARBA" id="ARBA00023125"/>
    </source>
</evidence>
<proteinExistence type="predicted"/>
<evidence type="ECO:0000313" key="7">
    <source>
        <dbReference type="EMBL" id="ENZ06622.1"/>
    </source>
</evidence>
<dbReference type="PATRIC" id="fig|999408.3.peg.5823"/>
<dbReference type="PANTHER" id="PTHR30603:SF47">
    <property type="entry name" value="RNA POLYMERASE SIGMA FACTOR SIGD, CHLOROPLASTIC"/>
    <property type="match status" value="1"/>
</dbReference>
<dbReference type="InterPro" id="IPR050239">
    <property type="entry name" value="Sigma-70_RNA_pol_init_factors"/>
</dbReference>
<keyword evidence="1" id="KW-0805">Transcription regulation</keyword>
<dbReference type="Pfam" id="PF04542">
    <property type="entry name" value="Sigma70_r2"/>
    <property type="match status" value="1"/>
</dbReference>
<dbReference type="PRINTS" id="PR00046">
    <property type="entry name" value="SIGMA70FCT"/>
</dbReference>
<evidence type="ECO:0000256" key="1">
    <source>
        <dbReference type="ARBA" id="ARBA00023015"/>
    </source>
</evidence>
<reference evidence="7 8" key="1">
    <citation type="submission" date="2013-01" db="EMBL/GenBank/DDBJ databases">
        <title>The Genome Sequence of Clostridium clostridioforme 90A8.</title>
        <authorList>
            <consortium name="The Broad Institute Genome Sequencing Platform"/>
            <person name="Earl A."/>
            <person name="Ward D."/>
            <person name="Feldgarden M."/>
            <person name="Gevers D."/>
            <person name="Courvalin P."/>
            <person name="Lambert T."/>
            <person name="Walker B."/>
            <person name="Young S.K."/>
            <person name="Zeng Q."/>
            <person name="Gargeya S."/>
            <person name="Fitzgerald M."/>
            <person name="Haas B."/>
            <person name="Abouelleil A."/>
            <person name="Alvarado L."/>
            <person name="Arachchi H.M."/>
            <person name="Berlin A.M."/>
            <person name="Chapman S.B."/>
            <person name="Dewar J."/>
            <person name="Goldberg J."/>
            <person name="Griggs A."/>
            <person name="Gujja S."/>
            <person name="Hansen M."/>
            <person name="Howarth C."/>
            <person name="Imamovic A."/>
            <person name="Larimer J."/>
            <person name="McCowan C."/>
            <person name="Murphy C."/>
            <person name="Neiman D."/>
            <person name="Pearson M."/>
            <person name="Priest M."/>
            <person name="Roberts A."/>
            <person name="Saif S."/>
            <person name="Shea T."/>
            <person name="Sisk P."/>
            <person name="Sykes S."/>
            <person name="Wortman J."/>
            <person name="Nusbaum C."/>
            <person name="Birren B."/>
        </authorList>
    </citation>
    <scope>NUCLEOTIDE SEQUENCE [LARGE SCALE GENOMIC DNA]</scope>
    <source>
        <strain evidence="7 8">90A8</strain>
    </source>
</reference>
<feature type="domain" description="RNA polymerase sigma-70 region 4" evidence="6">
    <location>
        <begin position="210"/>
        <end position="257"/>
    </location>
</feature>
<dbReference type="SUPFAM" id="SSF88659">
    <property type="entry name" value="Sigma3 and sigma4 domains of RNA polymerase sigma factors"/>
    <property type="match status" value="2"/>
</dbReference>
<evidence type="ECO:0000256" key="2">
    <source>
        <dbReference type="ARBA" id="ARBA00023082"/>
    </source>
</evidence>
<evidence type="ECO:0000313" key="8">
    <source>
        <dbReference type="Proteomes" id="UP000013085"/>
    </source>
</evidence>
<keyword evidence="4" id="KW-0804">Transcription</keyword>
<comment type="caution">
    <text evidence="7">The sequence shown here is derived from an EMBL/GenBank/DDBJ whole genome shotgun (WGS) entry which is preliminary data.</text>
</comment>
<keyword evidence="3" id="KW-0238">DNA-binding</keyword>
<evidence type="ECO:0000259" key="5">
    <source>
        <dbReference type="Pfam" id="PF04542"/>
    </source>
</evidence>